<dbReference type="Proteomes" id="UP001154078">
    <property type="component" value="Chromosome 7"/>
</dbReference>
<name>A0A9P0FMG5_BRAAE</name>
<evidence type="ECO:0000313" key="2">
    <source>
        <dbReference type="Proteomes" id="UP001154078"/>
    </source>
</evidence>
<gene>
    <name evidence="1" type="ORF">MELIAE_LOCUS10432</name>
</gene>
<dbReference type="EMBL" id="OV121138">
    <property type="protein sequence ID" value="CAH0560716.1"/>
    <property type="molecule type" value="Genomic_DNA"/>
</dbReference>
<protein>
    <submittedName>
        <fullName evidence="1">Uncharacterized protein</fullName>
    </submittedName>
</protein>
<keyword evidence="2" id="KW-1185">Reference proteome</keyword>
<sequence>MSSNASSDFGEKSFIIVCTMLPCCGHSLNLVGKAAANACTSAVQFFDFVQNLYTFFTFYVLKRLSDTRWSCRAEATKAIVDGYFEIKEAISCDKKQNEIVRIEATHLLEKSYFTLQTGSCRTRR</sequence>
<dbReference type="AlphaFoldDB" id="A0A9P0FMG5"/>
<reference evidence="1" key="1">
    <citation type="submission" date="2021-12" db="EMBL/GenBank/DDBJ databases">
        <authorList>
            <person name="King R."/>
        </authorList>
    </citation>
    <scope>NUCLEOTIDE SEQUENCE</scope>
</reference>
<accession>A0A9P0FMG5</accession>
<proteinExistence type="predicted"/>
<evidence type="ECO:0000313" key="1">
    <source>
        <dbReference type="EMBL" id="CAH0560716.1"/>
    </source>
</evidence>
<organism evidence="1 2">
    <name type="scientific">Brassicogethes aeneus</name>
    <name type="common">Rape pollen beetle</name>
    <name type="synonym">Meligethes aeneus</name>
    <dbReference type="NCBI Taxonomy" id="1431903"/>
    <lineage>
        <taxon>Eukaryota</taxon>
        <taxon>Metazoa</taxon>
        <taxon>Ecdysozoa</taxon>
        <taxon>Arthropoda</taxon>
        <taxon>Hexapoda</taxon>
        <taxon>Insecta</taxon>
        <taxon>Pterygota</taxon>
        <taxon>Neoptera</taxon>
        <taxon>Endopterygota</taxon>
        <taxon>Coleoptera</taxon>
        <taxon>Polyphaga</taxon>
        <taxon>Cucujiformia</taxon>
        <taxon>Nitidulidae</taxon>
        <taxon>Meligethinae</taxon>
        <taxon>Brassicogethes</taxon>
    </lineage>
</organism>